<evidence type="ECO:0000313" key="2">
    <source>
        <dbReference type="EMBL" id="GAA4386553.1"/>
    </source>
</evidence>
<protein>
    <submittedName>
        <fullName evidence="2">Uncharacterized protein</fullName>
    </submittedName>
</protein>
<dbReference type="EMBL" id="BAABFR010000010">
    <property type="protein sequence ID" value="GAA4386553.1"/>
    <property type="molecule type" value="Genomic_DNA"/>
</dbReference>
<keyword evidence="3" id="KW-1185">Reference proteome</keyword>
<proteinExistence type="predicted"/>
<comment type="caution">
    <text evidence="2">The sequence shown here is derived from an EMBL/GenBank/DDBJ whole genome shotgun (WGS) entry which is preliminary data.</text>
</comment>
<reference evidence="3" key="1">
    <citation type="journal article" date="2019" name="Int. J. Syst. Evol. Microbiol.">
        <title>The Global Catalogue of Microorganisms (GCM) 10K type strain sequencing project: providing services to taxonomists for standard genome sequencing and annotation.</title>
        <authorList>
            <consortium name="The Broad Institute Genomics Platform"/>
            <consortium name="The Broad Institute Genome Sequencing Center for Infectious Disease"/>
            <person name="Wu L."/>
            <person name="Ma J."/>
        </authorList>
    </citation>
    <scope>NUCLEOTIDE SEQUENCE [LARGE SCALE GENOMIC DNA]</scope>
    <source>
        <strain evidence="3">JCM 17688</strain>
    </source>
</reference>
<dbReference type="Proteomes" id="UP001500635">
    <property type="component" value="Unassembled WGS sequence"/>
</dbReference>
<evidence type="ECO:0000313" key="3">
    <source>
        <dbReference type="Proteomes" id="UP001500635"/>
    </source>
</evidence>
<sequence length="81" mass="8502">MIRDSDGTQVDPTTALPLGEPIPVGQLSSTVTMRGRVHPQSYTALGGAAPHRRSGTGHPCGGLGRNAQSLMCNPVRTHHYA</sequence>
<evidence type="ECO:0000256" key="1">
    <source>
        <dbReference type="SAM" id="MobiDB-lite"/>
    </source>
</evidence>
<feature type="region of interest" description="Disordered" evidence="1">
    <location>
        <begin position="1"/>
        <end position="68"/>
    </location>
</feature>
<name>A0ABP8J7X2_9ACTN</name>
<accession>A0ABP8J7X2</accession>
<organism evidence="2 3">
    <name type="scientific">Tsukamurella soli</name>
    <dbReference type="NCBI Taxonomy" id="644556"/>
    <lineage>
        <taxon>Bacteria</taxon>
        <taxon>Bacillati</taxon>
        <taxon>Actinomycetota</taxon>
        <taxon>Actinomycetes</taxon>
        <taxon>Mycobacteriales</taxon>
        <taxon>Tsukamurellaceae</taxon>
        <taxon>Tsukamurella</taxon>
    </lineage>
</organism>
<gene>
    <name evidence="2" type="ORF">GCM10023147_09950</name>
</gene>